<dbReference type="Proteomes" id="UP000237105">
    <property type="component" value="Unassembled WGS sequence"/>
</dbReference>
<evidence type="ECO:0000313" key="3">
    <source>
        <dbReference type="Proteomes" id="UP000237105"/>
    </source>
</evidence>
<keyword evidence="3" id="KW-1185">Reference proteome</keyword>
<evidence type="ECO:0000313" key="2">
    <source>
        <dbReference type="EMBL" id="PON65162.1"/>
    </source>
</evidence>
<gene>
    <name evidence="2" type="ORF">PanWU01x14_118680</name>
</gene>
<proteinExistence type="predicted"/>
<dbReference type="AlphaFoldDB" id="A0A2P5CVS4"/>
<organism evidence="2 3">
    <name type="scientific">Parasponia andersonii</name>
    <name type="common">Sponia andersonii</name>
    <dbReference type="NCBI Taxonomy" id="3476"/>
    <lineage>
        <taxon>Eukaryota</taxon>
        <taxon>Viridiplantae</taxon>
        <taxon>Streptophyta</taxon>
        <taxon>Embryophyta</taxon>
        <taxon>Tracheophyta</taxon>
        <taxon>Spermatophyta</taxon>
        <taxon>Magnoliopsida</taxon>
        <taxon>eudicotyledons</taxon>
        <taxon>Gunneridae</taxon>
        <taxon>Pentapetalae</taxon>
        <taxon>rosids</taxon>
        <taxon>fabids</taxon>
        <taxon>Rosales</taxon>
        <taxon>Cannabaceae</taxon>
        <taxon>Parasponia</taxon>
    </lineage>
</organism>
<dbReference type="EMBL" id="JXTB01000090">
    <property type="protein sequence ID" value="PON65162.1"/>
    <property type="molecule type" value="Genomic_DNA"/>
</dbReference>
<feature type="compositionally biased region" description="Basic and acidic residues" evidence="1">
    <location>
        <begin position="35"/>
        <end position="57"/>
    </location>
</feature>
<accession>A0A2P5CVS4</accession>
<protein>
    <submittedName>
        <fullName evidence="2">Uncharacterized protein</fullName>
    </submittedName>
</protein>
<comment type="caution">
    <text evidence="2">The sequence shown here is derived from an EMBL/GenBank/DDBJ whole genome shotgun (WGS) entry which is preliminary data.</text>
</comment>
<evidence type="ECO:0000256" key="1">
    <source>
        <dbReference type="SAM" id="MobiDB-lite"/>
    </source>
</evidence>
<name>A0A2P5CVS4_PARAD</name>
<reference evidence="3" key="1">
    <citation type="submission" date="2016-06" db="EMBL/GenBank/DDBJ databases">
        <title>Parallel loss of symbiosis genes in relatives of nitrogen-fixing non-legume Parasponia.</title>
        <authorList>
            <person name="Van Velzen R."/>
            <person name="Holmer R."/>
            <person name="Bu F."/>
            <person name="Rutten L."/>
            <person name="Van Zeijl A."/>
            <person name="Liu W."/>
            <person name="Santuari L."/>
            <person name="Cao Q."/>
            <person name="Sharma T."/>
            <person name="Shen D."/>
            <person name="Roswanjaya Y."/>
            <person name="Wardhani T."/>
            <person name="Kalhor M.S."/>
            <person name="Jansen J."/>
            <person name="Van den Hoogen J."/>
            <person name="Gungor B."/>
            <person name="Hartog M."/>
            <person name="Hontelez J."/>
            <person name="Verver J."/>
            <person name="Yang W.-C."/>
            <person name="Schijlen E."/>
            <person name="Repin R."/>
            <person name="Schilthuizen M."/>
            <person name="Schranz E."/>
            <person name="Heidstra R."/>
            <person name="Miyata K."/>
            <person name="Fedorova E."/>
            <person name="Kohlen W."/>
            <person name="Bisseling T."/>
            <person name="Smit S."/>
            <person name="Geurts R."/>
        </authorList>
    </citation>
    <scope>NUCLEOTIDE SEQUENCE [LARGE SCALE GENOMIC DNA]</scope>
    <source>
        <strain evidence="3">cv. WU1-14</strain>
    </source>
</reference>
<sequence>MYGEIPDSGEGERSAKQHARTVRGTEGAQMMGKPAQREASGEERDPTAKRRDNRQTGRPEAPTGAAALKTERILRV</sequence>
<feature type="region of interest" description="Disordered" evidence="1">
    <location>
        <begin position="1"/>
        <end position="76"/>
    </location>
</feature>